<sequence length="47" mass="5063">MAARGKILDRDEYDGARSIDLDAFAPEPRPVTVAGWLRATCAACGVR</sequence>
<protein>
    <submittedName>
        <fullName evidence="1">Uncharacterized protein</fullName>
    </submittedName>
</protein>
<proteinExistence type="predicted"/>
<keyword evidence="2" id="KW-1185">Reference proteome</keyword>
<dbReference type="EMBL" id="JBHSFH010000012">
    <property type="protein sequence ID" value="MFC4496616.1"/>
    <property type="molecule type" value="Genomic_DNA"/>
</dbReference>
<evidence type="ECO:0000313" key="2">
    <source>
        <dbReference type="Proteomes" id="UP001595997"/>
    </source>
</evidence>
<evidence type="ECO:0000313" key="1">
    <source>
        <dbReference type="EMBL" id="MFC4496616.1"/>
    </source>
</evidence>
<accession>A0ABV9AG64</accession>
<gene>
    <name evidence="1" type="ORF">ACFPA8_21025</name>
</gene>
<reference evidence="2" key="1">
    <citation type="journal article" date="2019" name="Int. J. Syst. Evol. Microbiol.">
        <title>The Global Catalogue of Microorganisms (GCM) 10K type strain sequencing project: providing services to taxonomists for standard genome sequencing and annotation.</title>
        <authorList>
            <consortium name="The Broad Institute Genomics Platform"/>
            <consortium name="The Broad Institute Genome Sequencing Center for Infectious Disease"/>
            <person name="Wu L."/>
            <person name="Ma J."/>
        </authorList>
    </citation>
    <scope>NUCLEOTIDE SEQUENCE [LARGE SCALE GENOMIC DNA]</scope>
    <source>
        <strain evidence="2">CGMCC 4.7357</strain>
    </source>
</reference>
<comment type="caution">
    <text evidence="1">The sequence shown here is derived from an EMBL/GenBank/DDBJ whole genome shotgun (WGS) entry which is preliminary data.</text>
</comment>
<dbReference type="RefSeq" id="WP_386450814.1">
    <property type="nucleotide sequence ID" value="NZ_JBHSFH010000012.1"/>
</dbReference>
<organism evidence="1 2">
    <name type="scientific">Streptomyces ovatisporus</name>
    <dbReference type="NCBI Taxonomy" id="1128682"/>
    <lineage>
        <taxon>Bacteria</taxon>
        <taxon>Bacillati</taxon>
        <taxon>Actinomycetota</taxon>
        <taxon>Actinomycetes</taxon>
        <taxon>Kitasatosporales</taxon>
        <taxon>Streptomycetaceae</taxon>
        <taxon>Streptomyces</taxon>
    </lineage>
</organism>
<dbReference type="Proteomes" id="UP001595997">
    <property type="component" value="Unassembled WGS sequence"/>
</dbReference>
<name>A0ABV9AG64_9ACTN</name>